<reference evidence="1" key="2">
    <citation type="submission" date="2020-05" db="UniProtKB">
        <authorList>
            <consortium name="EnsemblMetazoa"/>
        </authorList>
    </citation>
    <scope>IDENTIFICATION</scope>
    <source>
        <strain evidence="1">IAEA</strain>
    </source>
</reference>
<evidence type="ECO:0000313" key="1">
    <source>
        <dbReference type="EnsemblMetazoa" id="GPPI051058-PA"/>
    </source>
</evidence>
<dbReference type="EMBL" id="JXJN01027748">
    <property type="status" value="NOT_ANNOTATED_CDS"/>
    <property type="molecule type" value="Genomic_DNA"/>
</dbReference>
<dbReference type="VEuPathDB" id="VectorBase:GPPI051058"/>
<reference evidence="2" key="1">
    <citation type="submission" date="2015-01" db="EMBL/GenBank/DDBJ databases">
        <authorList>
            <person name="Aksoy S."/>
            <person name="Warren W."/>
            <person name="Wilson R.K."/>
        </authorList>
    </citation>
    <scope>NUCLEOTIDE SEQUENCE [LARGE SCALE GENOMIC DNA]</scope>
    <source>
        <strain evidence="2">IAEA</strain>
    </source>
</reference>
<proteinExistence type="predicted"/>
<dbReference type="EnsemblMetazoa" id="GPPI051058-RA">
    <property type="protein sequence ID" value="GPPI051058-PA"/>
    <property type="gene ID" value="GPPI051058"/>
</dbReference>
<keyword evidence="2" id="KW-1185">Reference proteome</keyword>
<sequence>MVPRLSSHHLLRRVETLFVARVPGASQVTPLKYAAFESIAFTLKASLPPPPRLPSMKNSELECQVLQSLLFCMHAFLTAKVASVDPAFLSSIQQT</sequence>
<evidence type="ECO:0000313" key="2">
    <source>
        <dbReference type="Proteomes" id="UP000092460"/>
    </source>
</evidence>
<dbReference type="AlphaFoldDB" id="A0A1B0C770"/>
<name>A0A1B0C770_9MUSC</name>
<dbReference type="Proteomes" id="UP000092460">
    <property type="component" value="Unassembled WGS sequence"/>
</dbReference>
<accession>A0A1B0C770</accession>
<organism evidence="1 2">
    <name type="scientific">Glossina palpalis gambiensis</name>
    <dbReference type="NCBI Taxonomy" id="67801"/>
    <lineage>
        <taxon>Eukaryota</taxon>
        <taxon>Metazoa</taxon>
        <taxon>Ecdysozoa</taxon>
        <taxon>Arthropoda</taxon>
        <taxon>Hexapoda</taxon>
        <taxon>Insecta</taxon>
        <taxon>Pterygota</taxon>
        <taxon>Neoptera</taxon>
        <taxon>Endopterygota</taxon>
        <taxon>Diptera</taxon>
        <taxon>Brachycera</taxon>
        <taxon>Muscomorpha</taxon>
        <taxon>Hippoboscoidea</taxon>
        <taxon>Glossinidae</taxon>
        <taxon>Glossina</taxon>
    </lineage>
</organism>
<protein>
    <submittedName>
        <fullName evidence="1">Uncharacterized protein</fullName>
    </submittedName>
</protein>